<comment type="caution">
    <text evidence="1">The sequence shown here is derived from an EMBL/GenBank/DDBJ whole genome shotgun (WGS) entry which is preliminary data.</text>
</comment>
<proteinExistence type="predicted"/>
<accession>A0ABS5JRZ4</accession>
<gene>
    <name evidence="1" type="ORF">KEM10_05080</name>
</gene>
<organism evidence="1 2">
    <name type="scientific">Carboxylicivirga linearis</name>
    <dbReference type="NCBI Taxonomy" id="1628157"/>
    <lineage>
        <taxon>Bacteria</taxon>
        <taxon>Pseudomonadati</taxon>
        <taxon>Bacteroidota</taxon>
        <taxon>Bacteroidia</taxon>
        <taxon>Marinilabiliales</taxon>
        <taxon>Marinilabiliaceae</taxon>
        <taxon>Carboxylicivirga</taxon>
    </lineage>
</organism>
<dbReference type="Proteomes" id="UP000708576">
    <property type="component" value="Unassembled WGS sequence"/>
</dbReference>
<sequence length="208" mass="24016">MRLKFLLIITAIVVGTFVGEAEDIAYLRTTKKIIRMDEAEAPYWAIQIIALKHPPGVASFFQAVDVAREYVCTDGFVRYAVGQYNSYEEAKSNLDYFKNLGYDQAFVVNTAEYNMENEESSFTASNKKIDPSKTYTVQLSAFRFPVYLSHFENLDNVMEFRMKDKIFRYCVGEFPGTDAREELQKIKELGYKGAFLVELDNYLPFQIE</sequence>
<dbReference type="RefSeq" id="WP_212214305.1">
    <property type="nucleotide sequence ID" value="NZ_JAGUCO010000002.1"/>
</dbReference>
<keyword evidence="2" id="KW-1185">Reference proteome</keyword>
<dbReference type="EMBL" id="JAGUCO010000002">
    <property type="protein sequence ID" value="MBS2097642.1"/>
    <property type="molecule type" value="Genomic_DNA"/>
</dbReference>
<evidence type="ECO:0000313" key="2">
    <source>
        <dbReference type="Proteomes" id="UP000708576"/>
    </source>
</evidence>
<protein>
    <submittedName>
        <fullName evidence="1">SPOR domain-containing protein</fullName>
    </submittedName>
</protein>
<name>A0ABS5JRZ4_9BACT</name>
<evidence type="ECO:0000313" key="1">
    <source>
        <dbReference type="EMBL" id="MBS2097642.1"/>
    </source>
</evidence>
<reference evidence="1 2" key="1">
    <citation type="journal article" date="2015" name="Int. J. Syst. Evol. Microbiol.">
        <title>Carboxylicivirga linearis sp. nov., isolated from a sea cucumber culture pond.</title>
        <authorList>
            <person name="Wang F.Q."/>
            <person name="Zhou Y.X."/>
            <person name="Lin X.Z."/>
            <person name="Chen G.J."/>
            <person name="Du Z.J."/>
        </authorList>
    </citation>
    <scope>NUCLEOTIDE SEQUENCE [LARGE SCALE GENOMIC DNA]</scope>
    <source>
        <strain evidence="1 2">FB218</strain>
    </source>
</reference>